<protein>
    <submittedName>
        <fullName evidence="2">Putative Lysozyme-like domain-containing protein</fullName>
    </submittedName>
</protein>
<dbReference type="PANTHER" id="PTHR37179:SF1">
    <property type="entry name" value="TRANSGLYCOSYLASE"/>
    <property type="match status" value="1"/>
</dbReference>
<dbReference type="Gene3D" id="1.10.530.10">
    <property type="match status" value="2"/>
</dbReference>
<organism evidence="2 3">
    <name type="scientific">Lupinus albus</name>
    <name type="common">White lupine</name>
    <name type="synonym">Lupinus termis</name>
    <dbReference type="NCBI Taxonomy" id="3870"/>
    <lineage>
        <taxon>Eukaryota</taxon>
        <taxon>Viridiplantae</taxon>
        <taxon>Streptophyta</taxon>
        <taxon>Embryophyta</taxon>
        <taxon>Tracheophyta</taxon>
        <taxon>Spermatophyta</taxon>
        <taxon>Magnoliopsida</taxon>
        <taxon>eudicotyledons</taxon>
        <taxon>Gunneridae</taxon>
        <taxon>Pentapetalae</taxon>
        <taxon>rosids</taxon>
        <taxon>fabids</taxon>
        <taxon>Fabales</taxon>
        <taxon>Fabaceae</taxon>
        <taxon>Papilionoideae</taxon>
        <taxon>50 kb inversion clade</taxon>
        <taxon>genistoids sensu lato</taxon>
        <taxon>core genistoids</taxon>
        <taxon>Genisteae</taxon>
        <taxon>Lupinus</taxon>
    </lineage>
</organism>
<dbReference type="OrthoDB" id="550520at2759"/>
<dbReference type="EMBL" id="WOCE01000020">
    <property type="protein sequence ID" value="KAE9590510.1"/>
    <property type="molecule type" value="Genomic_DNA"/>
</dbReference>
<evidence type="ECO:0000313" key="3">
    <source>
        <dbReference type="Proteomes" id="UP000447434"/>
    </source>
</evidence>
<dbReference type="Proteomes" id="UP000447434">
    <property type="component" value="Chromosome 20"/>
</dbReference>
<dbReference type="SUPFAM" id="SSF53955">
    <property type="entry name" value="Lysozyme-like"/>
    <property type="match status" value="2"/>
</dbReference>
<keyword evidence="3" id="KW-1185">Reference proteome</keyword>
<dbReference type="Pfam" id="PF01464">
    <property type="entry name" value="SLT"/>
    <property type="match status" value="1"/>
</dbReference>
<dbReference type="PANTHER" id="PTHR37179">
    <property type="entry name" value="TRANSGLYCOSYLASE"/>
    <property type="match status" value="1"/>
</dbReference>
<accession>A0A6A5N1B8</accession>
<evidence type="ECO:0000259" key="1">
    <source>
        <dbReference type="Pfam" id="PF01464"/>
    </source>
</evidence>
<dbReference type="AlphaFoldDB" id="A0A6A5N1B8"/>
<sequence>MATSFTYWDDCVDLEDLEAMWEIPEVRTEWLKAGEVRGHKVHLSRDPDGQPYLTQTEMRALADIVISRHFYSQIDPSMICAIAELESDRQLLAMRSDKDPTEPTVGLMQVSQKTVEWLMSELGYRQYGEGDAYFLFRPFVNVYFGVACIKWLSKFDKKKRSEEFIVRAYKGGIKKVTHKSTLEYWKGYLSVKESYPARKPISVRRPPLSDAPEPSSKKSTVVASDDIYWDSRTSPEDMADMWNNPEVRRQWKKSKEKKGKSRFKQDENKNLYLSQVELKAVADIVLSKHFRTKKIKSTVLCGIAEVISKRFVNGVGDYPGIMGIDYSTAYWIYLELGYRAYKLETVDDLKRPFVSMYFAAAYVAWLSEYEGRERTLEFVAQAYFVGPKKVNPQDNSPLLLNFVEALNKYEETKRNRDSCCIM</sequence>
<evidence type="ECO:0000313" key="2">
    <source>
        <dbReference type="EMBL" id="KAE9590510.1"/>
    </source>
</evidence>
<name>A0A6A5N1B8_LUPAL</name>
<comment type="caution">
    <text evidence="2">The sequence shown here is derived from an EMBL/GenBank/DDBJ whole genome shotgun (WGS) entry which is preliminary data.</text>
</comment>
<reference evidence="3" key="1">
    <citation type="journal article" date="2020" name="Nat. Commun.">
        <title>Genome sequence of the cluster root forming white lupin.</title>
        <authorList>
            <person name="Hufnagel B."/>
            <person name="Marques A."/>
            <person name="Soriano A."/>
            <person name="Marques L."/>
            <person name="Divol F."/>
            <person name="Doumas P."/>
            <person name="Sallet E."/>
            <person name="Mancinotti D."/>
            <person name="Carrere S."/>
            <person name="Marande W."/>
            <person name="Arribat S."/>
            <person name="Keller J."/>
            <person name="Huneau C."/>
            <person name="Blein T."/>
            <person name="Aime D."/>
            <person name="Laguerre M."/>
            <person name="Taylor J."/>
            <person name="Schubert V."/>
            <person name="Nelson M."/>
            <person name="Geu-Flores F."/>
            <person name="Crespi M."/>
            <person name="Gallardo-Guerrero K."/>
            <person name="Delaux P.-M."/>
            <person name="Salse J."/>
            <person name="Berges H."/>
            <person name="Guyot R."/>
            <person name="Gouzy J."/>
            <person name="Peret B."/>
        </authorList>
    </citation>
    <scope>NUCLEOTIDE SEQUENCE [LARGE SCALE GENOMIC DNA]</scope>
    <source>
        <strain evidence="3">cv. Amiga</strain>
    </source>
</reference>
<dbReference type="InterPro" id="IPR008258">
    <property type="entry name" value="Transglycosylase_SLT_dom_1"/>
</dbReference>
<proteinExistence type="predicted"/>
<gene>
    <name evidence="2" type="ORF">Lalb_Chr20g0108481</name>
</gene>
<feature type="domain" description="Transglycosylase SLT" evidence="1">
    <location>
        <begin position="72"/>
        <end position="186"/>
    </location>
</feature>
<dbReference type="InterPro" id="IPR023346">
    <property type="entry name" value="Lysozyme-like_dom_sf"/>
</dbReference>